<proteinExistence type="predicted"/>
<organism evidence="2 3">
    <name type="scientific">Apiospora saccharicola</name>
    <dbReference type="NCBI Taxonomy" id="335842"/>
    <lineage>
        <taxon>Eukaryota</taxon>
        <taxon>Fungi</taxon>
        <taxon>Dikarya</taxon>
        <taxon>Ascomycota</taxon>
        <taxon>Pezizomycotina</taxon>
        <taxon>Sordariomycetes</taxon>
        <taxon>Xylariomycetidae</taxon>
        <taxon>Amphisphaeriales</taxon>
        <taxon>Apiosporaceae</taxon>
        <taxon>Apiospora</taxon>
    </lineage>
</organism>
<evidence type="ECO:0000256" key="1">
    <source>
        <dbReference type="SAM" id="MobiDB-lite"/>
    </source>
</evidence>
<feature type="region of interest" description="Disordered" evidence="1">
    <location>
        <begin position="1"/>
        <end position="59"/>
    </location>
</feature>
<evidence type="ECO:0000313" key="3">
    <source>
        <dbReference type="Proteomes" id="UP001446871"/>
    </source>
</evidence>
<accession>A0ABR1V8H3</accession>
<reference evidence="2 3" key="1">
    <citation type="submission" date="2023-01" db="EMBL/GenBank/DDBJ databases">
        <title>Analysis of 21 Apiospora genomes using comparative genomics revels a genus with tremendous synthesis potential of carbohydrate active enzymes and secondary metabolites.</title>
        <authorList>
            <person name="Sorensen T."/>
        </authorList>
    </citation>
    <scope>NUCLEOTIDE SEQUENCE [LARGE SCALE GENOMIC DNA]</scope>
    <source>
        <strain evidence="2 3">CBS 83171</strain>
    </source>
</reference>
<comment type="caution">
    <text evidence="2">The sequence shown here is derived from an EMBL/GenBank/DDBJ whole genome shotgun (WGS) entry which is preliminary data.</text>
</comment>
<sequence>MHVINDQVKQVTDNEDPGKLNEGARSPEEAGGLGKHGDEELDGDVISFNDDHTPSSHWRGKRMLSGVLTVPTGDLLDVQERRIQHEESGED</sequence>
<dbReference type="EMBL" id="JAQQWM010000004">
    <property type="protein sequence ID" value="KAK8067482.1"/>
    <property type="molecule type" value="Genomic_DNA"/>
</dbReference>
<dbReference type="Proteomes" id="UP001446871">
    <property type="component" value="Unassembled WGS sequence"/>
</dbReference>
<keyword evidence="3" id="KW-1185">Reference proteome</keyword>
<evidence type="ECO:0000313" key="2">
    <source>
        <dbReference type="EMBL" id="KAK8067482.1"/>
    </source>
</evidence>
<gene>
    <name evidence="2" type="ORF">PG996_006594</name>
</gene>
<name>A0ABR1V8H3_9PEZI</name>
<protein>
    <submittedName>
        <fullName evidence="2">Uncharacterized protein</fullName>
    </submittedName>
</protein>